<dbReference type="OrthoDB" id="5141003at2"/>
<keyword evidence="2" id="KW-1185">Reference proteome</keyword>
<dbReference type="Proteomes" id="UP000220922">
    <property type="component" value="Unassembled WGS sequence"/>
</dbReference>
<proteinExistence type="predicted"/>
<accession>A0A2H3KJ07</accession>
<organism evidence="1 2">
    <name type="scientific">Candidatus Chloroploca asiatica</name>
    <dbReference type="NCBI Taxonomy" id="1506545"/>
    <lineage>
        <taxon>Bacteria</taxon>
        <taxon>Bacillati</taxon>
        <taxon>Chloroflexota</taxon>
        <taxon>Chloroflexia</taxon>
        <taxon>Chloroflexales</taxon>
        <taxon>Chloroflexineae</taxon>
        <taxon>Oscillochloridaceae</taxon>
        <taxon>Candidatus Chloroploca</taxon>
    </lineage>
</organism>
<protein>
    <submittedName>
        <fullName evidence="1">Uncharacterized protein</fullName>
    </submittedName>
</protein>
<gene>
    <name evidence="1" type="ORF">A9Q02_17215</name>
</gene>
<sequence>MGAANQAPVQRPDNSYGRYWQAPFNRPAYYPLDRRPAPDLYQPIGEWMGRLILPPLAQREQVRGTLIEIHHAPAGHDGLVGTVARLRWADTAATNKIYWSLTRQVLFDGRARKAVAEGTVLPERIQGLSMVNPFESLAGAHPNDDIVVRLPEPVTLDAAPADGGAPILFVPRQPVQITGRFYALVKFLAAEGDDEHYRVVHYSRDSAAFDGPAEVVHMPLVVANQDGVMPFTNAGIEHALAGVDGWYIYGACDREGVFVVQALAPRQLLRLAPTRVIASQEEALRYVGKQGIKNAAAHKGQAMNVFLPPPGIDPQAAQADWGEGDDALLIHVYGGIGGEQAEPALKASPLYWGHFAFGVARVVREPIADELSFDIEYLQVYAHNADGLTSGALHWSRYIGDRQYGWLGTRPVRDVLVRLPCFTGRRGQTSVTPLALTRRYLEMMTARYRIGGGAGSSLVTPAYNCAQDSNQALYAAFKVIAQNLTWQDRQTLTAGDSAHEQDLADLMALGNDLERYLVPFGGARSDWASDAGVLGGSAEMGGLANLLTALRSWRTMLPSVAARTLVAIFLRHGAAAWVLDTYQCGGVNPHISPVMPNV</sequence>
<dbReference type="AlphaFoldDB" id="A0A2H3KJ07"/>
<evidence type="ECO:0000313" key="1">
    <source>
        <dbReference type="EMBL" id="PDV97856.1"/>
    </source>
</evidence>
<name>A0A2H3KJ07_9CHLR</name>
<dbReference type="EMBL" id="LYXE01000121">
    <property type="protein sequence ID" value="PDV97856.1"/>
    <property type="molecule type" value="Genomic_DNA"/>
</dbReference>
<comment type="caution">
    <text evidence="1">The sequence shown here is derived from an EMBL/GenBank/DDBJ whole genome shotgun (WGS) entry which is preliminary data.</text>
</comment>
<dbReference type="RefSeq" id="WP_097654056.1">
    <property type="nucleotide sequence ID" value="NZ_LYXE01000121.1"/>
</dbReference>
<reference evidence="1 2" key="1">
    <citation type="submission" date="2016-05" db="EMBL/GenBank/DDBJ databases">
        <authorList>
            <person name="Lavstsen T."/>
            <person name="Jespersen J.S."/>
        </authorList>
    </citation>
    <scope>NUCLEOTIDE SEQUENCE [LARGE SCALE GENOMIC DNA]</scope>
    <source>
        <strain evidence="1 2">B7-9</strain>
    </source>
</reference>
<evidence type="ECO:0000313" key="2">
    <source>
        <dbReference type="Proteomes" id="UP000220922"/>
    </source>
</evidence>